<gene>
    <name evidence="3" type="ORF">GT409_02105</name>
</gene>
<evidence type="ECO:0000313" key="4">
    <source>
        <dbReference type="Proteomes" id="UP000464954"/>
    </source>
</evidence>
<sequence length="94" mass="10493">MFRRFRRRECQQRCGRQPGDQGGICCAHPLSDFAQGANVVVVSNKDRKTLEMGLFSGAFVTVLKNRPRDANMVVAAGESRYIIAKEAAQKIQVH</sequence>
<organism evidence="3 4">
    <name type="scientific">Tichowtungia aerotolerans</name>
    <dbReference type="NCBI Taxonomy" id="2697043"/>
    <lineage>
        <taxon>Bacteria</taxon>
        <taxon>Pseudomonadati</taxon>
        <taxon>Kiritimatiellota</taxon>
        <taxon>Tichowtungiia</taxon>
        <taxon>Tichowtungiales</taxon>
        <taxon>Tichowtungiaceae</taxon>
        <taxon>Tichowtungia</taxon>
    </lineage>
</organism>
<reference evidence="3 4" key="1">
    <citation type="submission" date="2020-01" db="EMBL/GenBank/DDBJ databases">
        <title>Ponticoccus aerotolerans gen. nov., sp. nov., an anaerobic bacterium and proposal of Ponticoccusceae fam. nov., Ponticoccusles ord. nov. and Ponticoccuse classis nov. in the phylum Kiritimatiellaeota.</title>
        <authorList>
            <person name="Zhou L.Y."/>
            <person name="Du Z.J."/>
        </authorList>
    </citation>
    <scope>NUCLEOTIDE SEQUENCE [LARGE SCALE GENOMIC DNA]</scope>
    <source>
        <strain evidence="3 4">S-5007</strain>
    </source>
</reference>
<dbReference type="SUPFAM" id="SSF50037">
    <property type="entry name" value="C-terminal domain of transcriptional repressors"/>
    <property type="match status" value="1"/>
</dbReference>
<name>A0A6P1M378_9BACT</name>
<dbReference type="GO" id="GO:0046914">
    <property type="term" value="F:transition metal ion binding"/>
    <property type="evidence" value="ECO:0007669"/>
    <property type="project" value="InterPro"/>
</dbReference>
<feature type="domain" description="Ferrous iron transporter FeoA-like" evidence="2">
    <location>
        <begin position="29"/>
        <end position="93"/>
    </location>
</feature>
<dbReference type="InterPro" id="IPR007167">
    <property type="entry name" value="Fe-transptr_FeoA-like"/>
</dbReference>
<protein>
    <recommendedName>
        <fullName evidence="2">Ferrous iron transporter FeoA-like domain-containing protein</fullName>
    </recommendedName>
</protein>
<dbReference type="EMBL" id="CP047593">
    <property type="protein sequence ID" value="QHI68297.1"/>
    <property type="molecule type" value="Genomic_DNA"/>
</dbReference>
<evidence type="ECO:0000313" key="3">
    <source>
        <dbReference type="EMBL" id="QHI68297.1"/>
    </source>
</evidence>
<accession>A0A6P1M378</accession>
<dbReference type="KEGG" id="taer:GT409_02105"/>
<keyword evidence="1" id="KW-0408">Iron</keyword>
<dbReference type="AlphaFoldDB" id="A0A6P1M378"/>
<evidence type="ECO:0000256" key="1">
    <source>
        <dbReference type="ARBA" id="ARBA00023004"/>
    </source>
</evidence>
<dbReference type="InterPro" id="IPR038157">
    <property type="entry name" value="FeoA_core_dom"/>
</dbReference>
<evidence type="ECO:0000259" key="2">
    <source>
        <dbReference type="Pfam" id="PF04023"/>
    </source>
</evidence>
<dbReference type="Proteomes" id="UP000464954">
    <property type="component" value="Chromosome"/>
</dbReference>
<dbReference type="Gene3D" id="2.30.30.90">
    <property type="match status" value="1"/>
</dbReference>
<proteinExistence type="predicted"/>
<dbReference type="RefSeq" id="WP_160626481.1">
    <property type="nucleotide sequence ID" value="NZ_CP047593.1"/>
</dbReference>
<keyword evidence="4" id="KW-1185">Reference proteome</keyword>
<dbReference type="InterPro" id="IPR008988">
    <property type="entry name" value="Transcriptional_repressor_C"/>
</dbReference>
<dbReference type="Pfam" id="PF04023">
    <property type="entry name" value="FeoA"/>
    <property type="match status" value="1"/>
</dbReference>